<comment type="similarity">
    <text evidence="2">Belongs to the NUP186/NUP192/NUP205 family.</text>
</comment>
<sequence length="1993" mass="222525">MENKSLDLWSSYKELNQFVETCISRPINGVAISLSKTLAKYKHNFLRVMKNAPKNGRSRQIVESKANGNAATLPQEIVDEAVTLSNMYNLDEQVALDLLCIAQQKCADYPGIARGPVAILLYYDAHFALAATLKMLVQAHQGLRWESNCLADVQKVVSKFVNELVTDGLFEAIFAALSSMNLTREITLLQQNRGLGGAYHHHMVTTLYTGITKTLAEIVLLYSAQCGLPAQPLLALVNHLKGTQPELDAQGGVDDVSLALLMAALYSIDVSIVQEKDDIENIHTFLPILQEDNLIGRVHSELVNPQVTWACPGLRTVIQFAWGLTLASIRSFASNVRSMDNLPEDEDSLVNQCIQENVFSFVNQSLLTAESVFKQELFLRKFHFLVTEFIVLMSIPFLCVSPRKFHSLVTEFIVLMPIHVRELRATADKECMKIQAHLNEGLHPPNDLTKHFEEFLTTITLLYSKDPLDLKLHQDYWCLQDPSSKFKTRTPPKLICLLKFVKQSGEALPSQLFIPYLKMLTALTSSMEVAREVFTMLKNFAPYFCWDHFFTSLSWHLTHLKQDQTPSSDTIYHRHHHHHRGIAPLEVQGLQAVLGLIRTVASHDEMCRQKFCEHVQWNAIQVILSLLTCSVHIELKAELILTLAAFAKSPTIAASLWHQIEASQIIPTIHSTSNFQSRGVLSELEEVESRNEEYPVTRAMLTLLSELTNTPIPFSLGSGTRVPGLDPYIQYILNSVLLTFANRSYKSPAEKWEVARSCVHLLVKFVFDYEPRQEDFTGLLGGGGVGGEVGGVKSNPHPGSHIMLNMCSQSKLLRTIFFIVDEGCLGFDTYAPFPGKTSLEGATLECLRLLSCVLDLQKTFLSFIGNFDTPYMLSGLHKLLFGLNPRSNQLDHAANVAKYITYVSWLPEHAHYSAKILRLLTSYSTAHNDIRSSIVVSTSLRQAVLHGMVKCLEAAEEEEDEEEEQPQTGGGTGEAGPSQPLIAVPQGTSLACKTKVLILKMMLQCLNYNSPNFTQFLCGFNMSNVSKTMLQNAGILGSPRTCLHSIISLLGESLKARQEPTLAPPSPTVTRLCYQLLYSLAAHTATSAPTLRYLRSSNDVLHLHLSGLPFFSRLPSSGTEEFPPSQQHSQLLGIEEGAPCLPSTEDLYQMAWLLKTVAIELRVTSHHAQLSQLKKLVEVLTSQGGLGGDQGQSNSILGSLSQPSGARLIMKLLSLIDFTHRPIEKPSWENFEEGKIFEILEEAEFVAEPNLKKINVKRLQRILKSEIAMVTDWPSLGQKHRVLNEMESVVAFAIRYNAEKQAMHALWSYFQAWKHMAGVLFEVTPQDMMSFQSRFDMLVQLIDSLLEKVQVDMVRPDLALICSESLLLMMSNLRSSFTQERMNREKLTFSQLLCPSEVTILPAIIGWILNSGAGKQQLRANLHAALLTFLHIAREDSLCLRQLALGESAGTLEDTAAFTEDLSILSSLETTVSITSPFNVLIAKFPERLVDTLCIDVTGGHDIVKMLALAILSSMIEVNTDWVPYLSSRGCLKLIIDSLVASDRSLIDVLVNPNETLRPLFVFEAKMAFLTRVALNKQGAELLLEHNLLYALSDMSVFDHHPDIPFFTSPADQYEVSSASNNSKFTQVIMPTLNFFRSILITLGSKNRSATSQLMRFLLDHFESLSLVLRYGSPLLPLSLLKELASLTTILASTYNQSDASDTREFIRLQNLMTALVHRFLINPKSVKDIQAVHPDSDLLDVMDSVLDVQCNVLLFLKNLTAASGLDKRIINVILDPSLTTTSPDSHNEDPAGTTLYSGSRANLGLIVKQLMDGVAHFHHETPSLALLGNKMASVGDMNAATLSELVPNSTMTLGIDETRRLARQTIFKQYSMKKSELTKTRYIIETCLYLVWAHLDYFMLMGVPESLISRTKSPLNKTSSQFPNSTFSETAWDVNADRLQRVREELVTVFNETFSARLVKTADTEKDSNYVEALLRRIKKLIQFAPTDVTFD</sequence>
<evidence type="ECO:0000256" key="4">
    <source>
        <dbReference type="ARBA" id="ARBA00023242"/>
    </source>
</evidence>
<dbReference type="GO" id="GO:0044611">
    <property type="term" value="C:nuclear pore inner ring"/>
    <property type="evidence" value="ECO:0007669"/>
    <property type="project" value="TreeGrafter"/>
</dbReference>
<comment type="subcellular location">
    <subcellularLocation>
        <location evidence="1">Nucleus</location>
    </subcellularLocation>
</comment>
<evidence type="ECO:0000256" key="5">
    <source>
        <dbReference type="SAM" id="MobiDB-lite"/>
    </source>
</evidence>
<dbReference type="EMBL" id="HBUF01559449">
    <property type="protein sequence ID" value="CAG6761613.1"/>
    <property type="molecule type" value="Transcribed_RNA"/>
</dbReference>
<reference evidence="6" key="1">
    <citation type="submission" date="2021-05" db="EMBL/GenBank/DDBJ databases">
        <authorList>
            <person name="Alioto T."/>
            <person name="Alioto T."/>
            <person name="Gomez Garrido J."/>
        </authorList>
    </citation>
    <scope>NUCLEOTIDE SEQUENCE</scope>
</reference>
<dbReference type="EMBL" id="HBUF01559448">
    <property type="protein sequence ID" value="CAG6761612.1"/>
    <property type="molecule type" value="Transcribed_RNA"/>
</dbReference>
<dbReference type="InterPro" id="IPR021827">
    <property type="entry name" value="Nup186/Nup192/Nup205"/>
</dbReference>
<dbReference type="PANTHER" id="PTHR31344:SF0">
    <property type="entry name" value="NUCLEAR PORE COMPLEX PROTEIN NUP205"/>
    <property type="match status" value="1"/>
</dbReference>
<feature type="region of interest" description="Disordered" evidence="5">
    <location>
        <begin position="955"/>
        <end position="980"/>
    </location>
</feature>
<keyword evidence="3" id="KW-0813">Transport</keyword>
<dbReference type="GO" id="GO:0017056">
    <property type="term" value="F:structural constituent of nuclear pore"/>
    <property type="evidence" value="ECO:0007669"/>
    <property type="project" value="TreeGrafter"/>
</dbReference>
<keyword evidence="4" id="KW-0539">Nucleus</keyword>
<dbReference type="Pfam" id="PF11894">
    <property type="entry name" value="Nup192"/>
    <property type="match status" value="1"/>
</dbReference>
<feature type="compositionally biased region" description="Acidic residues" evidence="5">
    <location>
        <begin position="955"/>
        <end position="965"/>
    </location>
</feature>
<evidence type="ECO:0000313" key="6">
    <source>
        <dbReference type="EMBL" id="CAG6761613.1"/>
    </source>
</evidence>
<name>A0A8D9A8D7_9HEMI</name>
<protein>
    <submittedName>
        <fullName evidence="6">Nuclear pore complex protein Nup205</fullName>
    </submittedName>
</protein>
<accession>A0A8D9A8D7</accession>
<evidence type="ECO:0000256" key="1">
    <source>
        <dbReference type="ARBA" id="ARBA00004123"/>
    </source>
</evidence>
<dbReference type="PANTHER" id="PTHR31344">
    <property type="entry name" value="NUCLEAR PORE COMPLEX PROTEIN NUP205"/>
    <property type="match status" value="1"/>
</dbReference>
<evidence type="ECO:0000256" key="3">
    <source>
        <dbReference type="ARBA" id="ARBA00022448"/>
    </source>
</evidence>
<dbReference type="SUPFAM" id="SSF48371">
    <property type="entry name" value="ARM repeat"/>
    <property type="match status" value="1"/>
</dbReference>
<organism evidence="6">
    <name type="scientific">Cacopsylla melanoneura</name>
    <dbReference type="NCBI Taxonomy" id="428564"/>
    <lineage>
        <taxon>Eukaryota</taxon>
        <taxon>Metazoa</taxon>
        <taxon>Ecdysozoa</taxon>
        <taxon>Arthropoda</taxon>
        <taxon>Hexapoda</taxon>
        <taxon>Insecta</taxon>
        <taxon>Pterygota</taxon>
        <taxon>Neoptera</taxon>
        <taxon>Paraneoptera</taxon>
        <taxon>Hemiptera</taxon>
        <taxon>Sternorrhyncha</taxon>
        <taxon>Psylloidea</taxon>
        <taxon>Psyllidae</taxon>
        <taxon>Psyllinae</taxon>
        <taxon>Cacopsylla</taxon>
    </lineage>
</organism>
<dbReference type="GO" id="GO:0006999">
    <property type="term" value="P:nuclear pore organization"/>
    <property type="evidence" value="ECO:0007669"/>
    <property type="project" value="TreeGrafter"/>
</dbReference>
<dbReference type="InterPro" id="IPR016024">
    <property type="entry name" value="ARM-type_fold"/>
</dbReference>
<evidence type="ECO:0000256" key="2">
    <source>
        <dbReference type="ARBA" id="ARBA00005892"/>
    </source>
</evidence>
<proteinExistence type="inferred from homology"/>